<gene>
    <name evidence="3" type="ORF">EVAR_80230_1</name>
</gene>
<keyword evidence="1" id="KW-0732">Signal</keyword>
<evidence type="ECO:0000313" key="4">
    <source>
        <dbReference type="Proteomes" id="UP000299102"/>
    </source>
</evidence>
<name>A0A4C1UAZ0_EUMVA</name>
<dbReference type="OrthoDB" id="7382669at2759"/>
<evidence type="ECO:0000313" key="3">
    <source>
        <dbReference type="EMBL" id="GBP23613.1"/>
    </source>
</evidence>
<feature type="domain" description="Reverse transcriptase" evidence="2">
    <location>
        <begin position="1"/>
        <end position="99"/>
    </location>
</feature>
<sequence length="125" mass="13621">MGCPQGSVLGLTLWNVLLDDLLRLPFPAGVKVVAYADDVTVLVEAPSRSEIEGRSQAALNLIREWGGRNRLSFSPTKSCSMTVKGRLQKPPVVRMGGTLSEPSPRPQCWGWLLTSGSRLQSTRNT</sequence>
<evidence type="ECO:0000259" key="2">
    <source>
        <dbReference type="PROSITE" id="PS50878"/>
    </source>
</evidence>
<accession>A0A4C1UAZ0</accession>
<dbReference type="EMBL" id="BGZK01000152">
    <property type="protein sequence ID" value="GBP23613.1"/>
    <property type="molecule type" value="Genomic_DNA"/>
</dbReference>
<comment type="caution">
    <text evidence="3">The sequence shown here is derived from an EMBL/GenBank/DDBJ whole genome shotgun (WGS) entry which is preliminary data.</text>
</comment>
<dbReference type="PROSITE" id="PS50878">
    <property type="entry name" value="RT_POL"/>
    <property type="match status" value="1"/>
</dbReference>
<dbReference type="Pfam" id="PF00078">
    <property type="entry name" value="RVT_1"/>
    <property type="match status" value="1"/>
</dbReference>
<dbReference type="Proteomes" id="UP000299102">
    <property type="component" value="Unassembled WGS sequence"/>
</dbReference>
<dbReference type="InterPro" id="IPR000477">
    <property type="entry name" value="RT_dom"/>
</dbReference>
<reference evidence="3 4" key="1">
    <citation type="journal article" date="2019" name="Commun. Biol.">
        <title>The bagworm genome reveals a unique fibroin gene that provides high tensile strength.</title>
        <authorList>
            <person name="Kono N."/>
            <person name="Nakamura H."/>
            <person name="Ohtoshi R."/>
            <person name="Tomita M."/>
            <person name="Numata K."/>
            <person name="Arakawa K."/>
        </authorList>
    </citation>
    <scope>NUCLEOTIDE SEQUENCE [LARGE SCALE GENOMIC DNA]</scope>
</reference>
<protein>
    <submittedName>
        <fullName evidence="3">Retrovirus-related Pol polyprotein from type-1 retrotransposable element R1</fullName>
    </submittedName>
</protein>
<feature type="signal peptide" evidence="1">
    <location>
        <begin position="1"/>
        <end position="18"/>
    </location>
</feature>
<keyword evidence="4" id="KW-1185">Reference proteome</keyword>
<organism evidence="3 4">
    <name type="scientific">Eumeta variegata</name>
    <name type="common">Bagworm moth</name>
    <name type="synonym">Eumeta japonica</name>
    <dbReference type="NCBI Taxonomy" id="151549"/>
    <lineage>
        <taxon>Eukaryota</taxon>
        <taxon>Metazoa</taxon>
        <taxon>Ecdysozoa</taxon>
        <taxon>Arthropoda</taxon>
        <taxon>Hexapoda</taxon>
        <taxon>Insecta</taxon>
        <taxon>Pterygota</taxon>
        <taxon>Neoptera</taxon>
        <taxon>Endopterygota</taxon>
        <taxon>Lepidoptera</taxon>
        <taxon>Glossata</taxon>
        <taxon>Ditrysia</taxon>
        <taxon>Tineoidea</taxon>
        <taxon>Psychidae</taxon>
        <taxon>Oiketicinae</taxon>
        <taxon>Eumeta</taxon>
    </lineage>
</organism>
<proteinExistence type="predicted"/>
<dbReference type="AlphaFoldDB" id="A0A4C1UAZ0"/>
<evidence type="ECO:0000256" key="1">
    <source>
        <dbReference type="SAM" id="SignalP"/>
    </source>
</evidence>
<feature type="chain" id="PRO_5020029605" evidence="1">
    <location>
        <begin position="19"/>
        <end position="125"/>
    </location>
</feature>